<evidence type="ECO:0000256" key="5">
    <source>
        <dbReference type="ARBA" id="ARBA00023315"/>
    </source>
</evidence>
<feature type="compositionally biased region" description="Low complexity" evidence="7">
    <location>
        <begin position="175"/>
        <end position="192"/>
    </location>
</feature>
<dbReference type="Pfam" id="PF02817">
    <property type="entry name" value="E3_binding"/>
    <property type="match status" value="1"/>
</dbReference>
<dbReference type="PANTHER" id="PTHR43178:SF5">
    <property type="entry name" value="LIPOAMIDE ACYLTRANSFERASE COMPONENT OF BRANCHED-CHAIN ALPHA-KETO ACID DEHYDROGENASE COMPLEX, MITOCHONDRIAL"/>
    <property type="match status" value="1"/>
</dbReference>
<evidence type="ECO:0000256" key="7">
    <source>
        <dbReference type="SAM" id="MobiDB-lite"/>
    </source>
</evidence>
<proteinExistence type="inferred from homology"/>
<dbReference type="InterPro" id="IPR000089">
    <property type="entry name" value="Biotin_lipoyl"/>
</dbReference>
<evidence type="ECO:0000259" key="8">
    <source>
        <dbReference type="PROSITE" id="PS50968"/>
    </source>
</evidence>
<name>A0A8S1NK66_9CILI</name>
<keyword evidence="3 6" id="KW-0808">Transferase</keyword>
<dbReference type="OrthoDB" id="202158at2759"/>
<dbReference type="EMBL" id="CAJJDN010000058">
    <property type="protein sequence ID" value="CAD8091829.1"/>
    <property type="molecule type" value="Genomic_DNA"/>
</dbReference>
<dbReference type="GO" id="GO:0005739">
    <property type="term" value="C:mitochondrion"/>
    <property type="evidence" value="ECO:0007669"/>
    <property type="project" value="TreeGrafter"/>
</dbReference>
<comment type="caution">
    <text evidence="10">The sequence shown here is derived from an EMBL/GenBank/DDBJ whole genome shotgun (WGS) entry which is preliminary data.</text>
</comment>
<feature type="domain" description="Lipoyl-binding" evidence="8">
    <location>
        <begin position="16"/>
        <end position="91"/>
    </location>
</feature>
<organism evidence="10 11">
    <name type="scientific">Paramecium sonneborni</name>
    <dbReference type="NCBI Taxonomy" id="65129"/>
    <lineage>
        <taxon>Eukaryota</taxon>
        <taxon>Sar</taxon>
        <taxon>Alveolata</taxon>
        <taxon>Ciliophora</taxon>
        <taxon>Intramacronucleata</taxon>
        <taxon>Oligohymenophorea</taxon>
        <taxon>Peniculida</taxon>
        <taxon>Parameciidae</taxon>
        <taxon>Paramecium</taxon>
    </lineage>
</organism>
<dbReference type="Pfam" id="PF00198">
    <property type="entry name" value="2-oxoacid_dh"/>
    <property type="match status" value="1"/>
</dbReference>
<dbReference type="Pfam" id="PF00364">
    <property type="entry name" value="Biotin_lipoyl"/>
    <property type="match status" value="1"/>
</dbReference>
<sequence>MNIYSRFLSRYYFGTVKIFKLPDLGEKIKEATIKKWHVKIGDHVNEFDPVADVSTDKMFTQIPSNYTGKIHKLFHQEDETCLVGGDFLEIEIESDNQQTASTQSHDHTVKQEDIKQQEIKQTIQTHSTASNHKLATPAVRHLAKQKGIDLSKIQGSGQDGRILKSDLEKKEQVPSQKEQSQSSTKITTKSESTSTVIKMSDFQKGMQKSMTEANSIPHLYLKEEVDLTELAQMREQLKKEKNITFMTLLIKSFSLALTKYPILNSTYDPTKQFEYTQHLSHNVSIALDSPKGLVVPNIKDVQNLSISQIQDELNRLRTLGEKGQLSYNELSGGTICLSNIGTIGGTYTGPLILAPQVCIVGIGRLMTVPRYDAKMTIVPRKIMNLSFGCDHRVIDGATVARFNNVWKTYLENPTSMFIHLK</sequence>
<feature type="region of interest" description="Disordered" evidence="7">
    <location>
        <begin position="166"/>
        <end position="192"/>
    </location>
</feature>
<dbReference type="PROSITE" id="PS50968">
    <property type="entry name" value="BIOTINYL_LIPOYL"/>
    <property type="match status" value="1"/>
</dbReference>
<keyword evidence="5 6" id="KW-0012">Acyltransferase</keyword>
<comment type="cofactor">
    <cofactor evidence="1 6">
        <name>(R)-lipoate</name>
        <dbReference type="ChEBI" id="CHEBI:83088"/>
    </cofactor>
</comment>
<dbReference type="FunFam" id="3.30.559.10:FF:000007">
    <property type="entry name" value="Dihydrolipoamide acetyltransferase component of pyruvate dehydrogenase complex"/>
    <property type="match status" value="1"/>
</dbReference>
<dbReference type="EC" id="2.3.1.-" evidence="6"/>
<reference evidence="10" key="1">
    <citation type="submission" date="2021-01" db="EMBL/GenBank/DDBJ databases">
        <authorList>
            <consortium name="Genoscope - CEA"/>
            <person name="William W."/>
        </authorList>
    </citation>
    <scope>NUCLEOTIDE SEQUENCE</scope>
</reference>
<evidence type="ECO:0000256" key="3">
    <source>
        <dbReference type="ARBA" id="ARBA00022679"/>
    </source>
</evidence>
<comment type="similarity">
    <text evidence="2 6">Belongs to the 2-oxoacid dehydrogenase family.</text>
</comment>
<keyword evidence="4 6" id="KW-0450">Lipoyl</keyword>
<dbReference type="InterPro" id="IPR004167">
    <property type="entry name" value="PSBD"/>
</dbReference>
<dbReference type="GO" id="GO:0031405">
    <property type="term" value="F:lipoic acid binding"/>
    <property type="evidence" value="ECO:0007669"/>
    <property type="project" value="TreeGrafter"/>
</dbReference>
<accession>A0A8S1NK66</accession>
<evidence type="ECO:0000313" key="11">
    <source>
        <dbReference type="Proteomes" id="UP000692954"/>
    </source>
</evidence>
<evidence type="ECO:0000259" key="9">
    <source>
        <dbReference type="PROSITE" id="PS51826"/>
    </source>
</evidence>
<dbReference type="Proteomes" id="UP000692954">
    <property type="component" value="Unassembled WGS sequence"/>
</dbReference>
<protein>
    <recommendedName>
        <fullName evidence="6">Dihydrolipoamide acetyltransferase component of pyruvate dehydrogenase complex</fullName>
        <ecNumber evidence="6">2.3.1.-</ecNumber>
    </recommendedName>
</protein>
<feature type="domain" description="Peripheral subunit-binding (PSBD)" evidence="9">
    <location>
        <begin position="134"/>
        <end position="171"/>
    </location>
</feature>
<dbReference type="AlphaFoldDB" id="A0A8S1NK66"/>
<dbReference type="GO" id="GO:0016407">
    <property type="term" value="F:acetyltransferase activity"/>
    <property type="evidence" value="ECO:0007669"/>
    <property type="project" value="TreeGrafter"/>
</dbReference>
<evidence type="ECO:0000256" key="4">
    <source>
        <dbReference type="ARBA" id="ARBA00022823"/>
    </source>
</evidence>
<dbReference type="FunFam" id="4.10.320.10:FF:000002">
    <property type="entry name" value="Dihydrolipoamide acetyltransferase component of pyruvate dehydrogenase complex"/>
    <property type="match status" value="1"/>
</dbReference>
<keyword evidence="11" id="KW-1185">Reference proteome</keyword>
<evidence type="ECO:0000256" key="1">
    <source>
        <dbReference type="ARBA" id="ARBA00001938"/>
    </source>
</evidence>
<gene>
    <name evidence="10" type="ORF">PSON_ATCC_30995.1.T0580078</name>
</gene>
<dbReference type="InterPro" id="IPR001078">
    <property type="entry name" value="2-oxoacid_DH_actylTfrase"/>
</dbReference>
<dbReference type="PROSITE" id="PS51826">
    <property type="entry name" value="PSBD"/>
    <property type="match status" value="1"/>
</dbReference>
<dbReference type="CDD" id="cd06849">
    <property type="entry name" value="lipoyl_domain"/>
    <property type="match status" value="1"/>
</dbReference>
<evidence type="ECO:0000256" key="2">
    <source>
        <dbReference type="ARBA" id="ARBA00007317"/>
    </source>
</evidence>
<evidence type="ECO:0000256" key="6">
    <source>
        <dbReference type="RuleBase" id="RU003423"/>
    </source>
</evidence>
<evidence type="ECO:0000313" key="10">
    <source>
        <dbReference type="EMBL" id="CAD8091829.1"/>
    </source>
</evidence>
<dbReference type="InterPro" id="IPR050743">
    <property type="entry name" value="2-oxoacid_DH_E2_comp"/>
</dbReference>
<dbReference type="PANTHER" id="PTHR43178">
    <property type="entry name" value="DIHYDROLIPOAMIDE ACETYLTRANSFERASE COMPONENT OF PYRUVATE DEHYDROGENASE COMPLEX"/>
    <property type="match status" value="1"/>
</dbReference>